<evidence type="ECO:0000256" key="5">
    <source>
        <dbReference type="ARBA" id="ARBA00023108"/>
    </source>
</evidence>
<evidence type="ECO:0000256" key="12">
    <source>
        <dbReference type="ARBA" id="ARBA00045788"/>
    </source>
</evidence>
<name>A0A0N5A3Q9_PARTI</name>
<evidence type="ECO:0000313" key="15">
    <source>
        <dbReference type="Proteomes" id="UP000038045"/>
    </source>
</evidence>
<dbReference type="AlphaFoldDB" id="A0A0N5A3Q9"/>
<dbReference type="InterPro" id="IPR031424">
    <property type="entry name" value="QVR-like"/>
</dbReference>
<dbReference type="PANTHER" id="PTHR33562">
    <property type="entry name" value="ATILLA, ISOFORM B-RELATED-RELATED"/>
    <property type="match status" value="1"/>
</dbReference>
<evidence type="ECO:0000256" key="2">
    <source>
        <dbReference type="ARBA" id="ARBA00010522"/>
    </source>
</evidence>
<evidence type="ECO:0000256" key="13">
    <source>
        <dbReference type="ARBA" id="ARBA00046769"/>
    </source>
</evidence>
<keyword evidence="15" id="KW-1185">Reference proteome</keyword>
<dbReference type="GO" id="GO:0005886">
    <property type="term" value="C:plasma membrane"/>
    <property type="evidence" value="ECO:0007669"/>
    <property type="project" value="UniProtKB-SubCell"/>
</dbReference>
<evidence type="ECO:0000256" key="1">
    <source>
        <dbReference type="ARBA" id="ARBA00004471"/>
    </source>
</evidence>
<keyword evidence="3" id="KW-1003">Cell membrane</keyword>
<sequence length="150" mass="17122">MKTGVFDNYNFRNIRCYSCTSLDAEKILKDVQDYNWHKWIENMRYVPNTEGCSDEFAADIALRSGARSQECEAGLCMKLSLAHINGTAKVWRGCIPKSQNQIRTDCTKISSSQGSMELCTCNGHLCNKSVKINYNIFYLITFTLFAYLLN</sequence>
<keyword evidence="5" id="KW-0090">Biological rhythms</keyword>
<dbReference type="Pfam" id="PF17064">
    <property type="entry name" value="QVR"/>
    <property type="match status" value="1"/>
</dbReference>
<keyword evidence="6" id="KW-1015">Disulfide bond</keyword>
<dbReference type="WBParaSite" id="PTRK_0001626300.1">
    <property type="protein sequence ID" value="PTRK_0001626300.1"/>
    <property type="gene ID" value="PTRK_0001626300"/>
</dbReference>
<keyword evidence="14" id="KW-1133">Transmembrane helix</keyword>
<organism evidence="15 16">
    <name type="scientific">Parastrongyloides trichosuri</name>
    <name type="common">Possum-specific nematode worm</name>
    <dbReference type="NCBI Taxonomy" id="131310"/>
    <lineage>
        <taxon>Eukaryota</taxon>
        <taxon>Metazoa</taxon>
        <taxon>Ecdysozoa</taxon>
        <taxon>Nematoda</taxon>
        <taxon>Chromadorea</taxon>
        <taxon>Rhabditida</taxon>
        <taxon>Tylenchina</taxon>
        <taxon>Panagrolaimomorpha</taxon>
        <taxon>Strongyloidoidea</taxon>
        <taxon>Strongyloididae</taxon>
        <taxon>Parastrongyloides</taxon>
    </lineage>
</organism>
<evidence type="ECO:0000313" key="16">
    <source>
        <dbReference type="WBParaSite" id="PTRK_0001626300.1"/>
    </source>
</evidence>
<keyword evidence="7" id="KW-0325">Glycoprotein</keyword>
<evidence type="ECO:0000256" key="6">
    <source>
        <dbReference type="ARBA" id="ARBA00023157"/>
    </source>
</evidence>
<accession>A0A0N5A3Q9</accession>
<dbReference type="GO" id="GO:0032222">
    <property type="term" value="P:regulation of synaptic transmission, cholinergic"/>
    <property type="evidence" value="ECO:0007669"/>
    <property type="project" value="InterPro"/>
</dbReference>
<dbReference type="Proteomes" id="UP000038045">
    <property type="component" value="Unplaced"/>
</dbReference>
<comment type="similarity">
    <text evidence="2">Belongs to the quiver family.</text>
</comment>
<evidence type="ECO:0000256" key="8">
    <source>
        <dbReference type="ARBA" id="ARBA00031037"/>
    </source>
</evidence>
<evidence type="ECO:0000256" key="14">
    <source>
        <dbReference type="SAM" id="Phobius"/>
    </source>
</evidence>
<keyword evidence="14" id="KW-0812">Transmembrane</keyword>
<evidence type="ECO:0000256" key="3">
    <source>
        <dbReference type="ARBA" id="ARBA00022475"/>
    </source>
</evidence>
<feature type="transmembrane region" description="Helical" evidence="14">
    <location>
        <begin position="132"/>
        <end position="149"/>
    </location>
</feature>
<comment type="function">
    <text evidence="12">Bifunctional regulator of neuronal activity in the mushroom body, and possibly other regions of the brain, that acts as a signaling molecule required for homeostatic regulation of sleep under normal conditions and after sleep deprivation. Reduces neuronal excitability by enhancing Sh/shaker K(+) channel activity; possibly by stabilizing Sh/shaker to increase protein levels, accelerating its activation kinetics, slowing C-type inactivation and enhancing recovery from inactivation. Specifically affects the A-type K(+) current. Antagonizes nicotinic acetylcholine receptors (nAChRs) to reduce synaptic transmission, possibly by preventing their localization to the cell surface. Required for regulation of neuromuscular excitability and plasticity at neuromuscular junctions.</text>
</comment>
<evidence type="ECO:0000256" key="10">
    <source>
        <dbReference type="ARBA" id="ARBA00044524"/>
    </source>
</evidence>
<keyword evidence="14" id="KW-0472">Membrane</keyword>
<dbReference type="GO" id="GO:0048511">
    <property type="term" value="P:rhythmic process"/>
    <property type="evidence" value="ECO:0007669"/>
    <property type="project" value="UniProtKB-KW"/>
</dbReference>
<evidence type="ECO:0000256" key="9">
    <source>
        <dbReference type="ARBA" id="ARBA00044499"/>
    </source>
</evidence>
<dbReference type="PANTHER" id="PTHR33562:SF31">
    <property type="entry name" value="PROTEIN QUIVER"/>
    <property type="match status" value="1"/>
</dbReference>
<comment type="subunit">
    <text evidence="13">Interacts (via loop 2 of the three-fingered Ly-6 domain) with Sh/shaker; this interaction may stabilize both components of the complex and may be required for targeting or retention of Sh/shaker to neural cell projections. Interacts (via loop 2 of the three-fingered Ly-6 domain) with nAChRalpha3 and potentially other nicotinic acetylcholine receptors; this interaction is required for antagonism of nicotinic acetylcholine receptors.</text>
</comment>
<keyword evidence="4" id="KW-0732">Signal</keyword>
<reference evidence="16" key="1">
    <citation type="submission" date="2017-02" db="UniProtKB">
        <authorList>
            <consortium name="WormBaseParasite"/>
        </authorList>
    </citation>
    <scope>IDENTIFICATION</scope>
</reference>
<comment type="subcellular location">
    <subcellularLocation>
        <location evidence="1">Cell membrane</location>
        <topology evidence="1">Lipid-anchor</topology>
        <topology evidence="1">GPI-anchor</topology>
        <orientation evidence="1">Extracellular side</orientation>
    </subcellularLocation>
    <subcellularLocation>
        <location evidence="9">Membrane raft</location>
        <topology evidence="9">Lipid-anchor</topology>
        <topology evidence="9">GPI-anchor</topology>
        <orientation evidence="9">Extracellular side</orientation>
    </subcellularLocation>
</comment>
<evidence type="ECO:0000256" key="7">
    <source>
        <dbReference type="ARBA" id="ARBA00023180"/>
    </source>
</evidence>
<proteinExistence type="inferred from homology"/>
<evidence type="ECO:0000256" key="4">
    <source>
        <dbReference type="ARBA" id="ARBA00022729"/>
    </source>
</evidence>
<protein>
    <recommendedName>
        <fullName evidence="10">UPAR/Ly6 domain-containing protein qvr</fullName>
    </recommendedName>
    <alternativeName>
        <fullName evidence="11">Protein quiver</fullName>
    </alternativeName>
    <alternativeName>
        <fullName evidence="8">Protein sleepless</fullName>
    </alternativeName>
</protein>
<dbReference type="GO" id="GO:0045121">
    <property type="term" value="C:membrane raft"/>
    <property type="evidence" value="ECO:0007669"/>
    <property type="project" value="UniProtKB-SubCell"/>
</dbReference>
<dbReference type="InterPro" id="IPR050975">
    <property type="entry name" value="Sleep_regulator"/>
</dbReference>
<evidence type="ECO:0000256" key="11">
    <source>
        <dbReference type="ARBA" id="ARBA00044561"/>
    </source>
</evidence>
<dbReference type="GO" id="GO:0030431">
    <property type="term" value="P:sleep"/>
    <property type="evidence" value="ECO:0007669"/>
    <property type="project" value="InterPro"/>
</dbReference>